<reference evidence="2" key="1">
    <citation type="submission" date="2017-06" db="EMBL/GenBank/DDBJ databases">
        <title>Complete genome sequence of Capnocytophaga sp. KCOM 1579 (=ChDC OS43) isolated from a human refractory periapical abscess lesion.</title>
        <authorList>
            <person name="Kook J.-K."/>
            <person name="Park S.-N."/>
            <person name="Lim Y.K."/>
            <person name="Roh H."/>
        </authorList>
    </citation>
    <scope>NUCLEOTIDE SEQUENCE [LARGE SCALE GENOMIC DNA]</scope>
    <source>
        <strain evidence="2">ChDC OS43</strain>
    </source>
</reference>
<dbReference type="AlphaFoldDB" id="A0A1Z4BKC2"/>
<dbReference type="RefSeq" id="WP_088592939.1">
    <property type="nucleotide sequence ID" value="NZ_CP022022.1"/>
</dbReference>
<sequence>MKKFLFSLLAVATLIGCGKNDDNGSDSANHLVKKITAKNKNGNLEEVITFTFQGGRPISQHSSYYKDGVQTGTTQVTTIHYEGNLVKKVKTENAGRENFEENNYFYENGELSRSTEKRERNDYTTTYEYSYTNNQVTTVLKSYPTTIYLKSGGTQSGTRYTERQFTHNGNTVIEVKTGYEKDLNGVVVTNTVSSNGTQTITYTLSGGNVVKKVEETEYSTTTRDYTYDTKHNPRYEMIGIFNPDPTKTLEAYNGKNNVIKEKYNYTEKSGSRKIVFIRTSEHTYNADGYPTIVKLYTEENGVREFNSTIEYEY</sequence>
<dbReference type="EMBL" id="CP022022">
    <property type="protein sequence ID" value="ASF41715.1"/>
    <property type="molecule type" value="Genomic_DNA"/>
</dbReference>
<keyword evidence="2" id="KW-1185">Reference proteome</keyword>
<dbReference type="KEGG" id="capn:CBG49_00695"/>
<accession>A0A1Z4BKC2</accession>
<evidence type="ECO:0000313" key="2">
    <source>
        <dbReference type="Proteomes" id="UP000197007"/>
    </source>
</evidence>
<protein>
    <submittedName>
        <fullName evidence="1">Wall associated protein</fullName>
    </submittedName>
</protein>
<evidence type="ECO:0000313" key="1">
    <source>
        <dbReference type="EMBL" id="ASF41715.1"/>
    </source>
</evidence>
<gene>
    <name evidence="1" type="ORF">CBG49_00695</name>
</gene>
<name>A0A1Z4BKC2_9FLAO</name>
<proteinExistence type="predicted"/>
<organism evidence="1 2">
    <name type="scientific">Capnocytophaga endodontalis</name>
    <dbReference type="NCBI Taxonomy" id="2708117"/>
    <lineage>
        <taxon>Bacteria</taxon>
        <taxon>Pseudomonadati</taxon>
        <taxon>Bacteroidota</taxon>
        <taxon>Flavobacteriia</taxon>
        <taxon>Flavobacteriales</taxon>
        <taxon>Flavobacteriaceae</taxon>
        <taxon>Capnocytophaga</taxon>
    </lineage>
</organism>
<dbReference type="Proteomes" id="UP000197007">
    <property type="component" value="Chromosome"/>
</dbReference>
<dbReference type="PROSITE" id="PS51257">
    <property type="entry name" value="PROKAR_LIPOPROTEIN"/>
    <property type="match status" value="1"/>
</dbReference>